<sequence length="393" mass="45030">MVFRKSFLLASIVLSCNVLANGIDFISYDKSALEYNKQHLDIKKSSFDALLAKANKALGSEIDPVTNKTLLPASGDKHDYFSFGPYWWPNPDTKDGLPYVRRDGEYNMATKSAATDKQRFIRFSKDVTDLGLAYYFTDNPVYAEKAIAQLNAWLVDPATRMNPNLNHAQAIPGIVDGRGIGIIDSRLLIPVLDSINILKDKLETSQYDAIVSWFSDFNEWLLTSNHGFEEDNWHNNHGTWYDAQVAAFAIFVGDNDIAKKRLRITQMRRIGSQFDMNGRQHGELERTRPWHYSNFNLEAYNHLGHFGDKLGVDVWQYEIDKHSLKKGYKYIAEYANKPNEWEYKELKGFDGSKAYVNLLYAKKAYEEAVFNDALSDLVKEKENSKKVANLLFK</sequence>
<dbReference type="Pfam" id="PF05426">
    <property type="entry name" value="Alginate_lyase"/>
    <property type="match status" value="1"/>
</dbReference>
<evidence type="ECO:0000313" key="5">
    <source>
        <dbReference type="EMBL" id="CAH0528814.1"/>
    </source>
</evidence>
<protein>
    <recommendedName>
        <fullName evidence="4">Alginate lyase domain-containing protein</fullName>
    </recommendedName>
</protein>
<accession>A0ABM8ZL28</accession>
<evidence type="ECO:0000313" key="6">
    <source>
        <dbReference type="Proteomes" id="UP000838160"/>
    </source>
</evidence>
<dbReference type="Gene3D" id="1.50.10.100">
    <property type="entry name" value="Chondroitin AC/alginate lyase"/>
    <property type="match status" value="1"/>
</dbReference>
<feature type="domain" description="Alginate lyase" evidence="4">
    <location>
        <begin position="65"/>
        <end position="341"/>
    </location>
</feature>
<evidence type="ECO:0000259" key="4">
    <source>
        <dbReference type="Pfam" id="PF05426"/>
    </source>
</evidence>
<keyword evidence="6" id="KW-1185">Reference proteome</keyword>
<dbReference type="SUPFAM" id="SSF48230">
    <property type="entry name" value="Chondroitin AC/alginate lyase"/>
    <property type="match status" value="1"/>
</dbReference>
<reference evidence="5" key="1">
    <citation type="submission" date="2021-12" db="EMBL/GenBank/DDBJ databases">
        <authorList>
            <person name="Rodrigo-Torres L."/>
            <person name="Arahal R. D."/>
            <person name="Lucena T."/>
        </authorList>
    </citation>
    <scope>NUCLEOTIDE SEQUENCE</scope>
    <source>
        <strain evidence="5">CECT 8226</strain>
    </source>
</reference>
<dbReference type="RefSeq" id="WP_237485714.1">
    <property type="nucleotide sequence ID" value="NZ_CAKLCM010000003.1"/>
</dbReference>
<dbReference type="Proteomes" id="UP000838160">
    <property type="component" value="Unassembled WGS sequence"/>
</dbReference>
<organism evidence="5 6">
    <name type="scientific">Vibrio hippocampi</name>
    <dbReference type="NCBI Taxonomy" id="654686"/>
    <lineage>
        <taxon>Bacteria</taxon>
        <taxon>Pseudomonadati</taxon>
        <taxon>Pseudomonadota</taxon>
        <taxon>Gammaproteobacteria</taxon>
        <taxon>Vibrionales</taxon>
        <taxon>Vibrionaceae</taxon>
        <taxon>Vibrio</taxon>
    </lineage>
</organism>
<dbReference type="PROSITE" id="PS51257">
    <property type="entry name" value="PROKAR_LIPOPROTEIN"/>
    <property type="match status" value="1"/>
</dbReference>
<dbReference type="InterPro" id="IPR008929">
    <property type="entry name" value="Chondroitin_lyas"/>
</dbReference>
<keyword evidence="2" id="KW-0456">Lyase</keyword>
<proteinExistence type="predicted"/>
<comment type="caution">
    <text evidence="5">The sequence shown here is derived from an EMBL/GenBank/DDBJ whole genome shotgun (WGS) entry which is preliminary data.</text>
</comment>
<gene>
    <name evidence="5" type="ORF">VHP8226_02841</name>
</gene>
<evidence type="ECO:0000256" key="2">
    <source>
        <dbReference type="ARBA" id="ARBA00023239"/>
    </source>
</evidence>
<evidence type="ECO:0000256" key="3">
    <source>
        <dbReference type="SAM" id="SignalP"/>
    </source>
</evidence>
<name>A0ABM8ZL28_9VIBR</name>
<dbReference type="InterPro" id="IPR008397">
    <property type="entry name" value="Alginate_lyase_dom"/>
</dbReference>
<feature type="chain" id="PRO_5045042701" description="Alginate lyase domain-containing protein" evidence="3">
    <location>
        <begin position="21"/>
        <end position="393"/>
    </location>
</feature>
<keyword evidence="1 3" id="KW-0732">Signal</keyword>
<feature type="signal peptide" evidence="3">
    <location>
        <begin position="1"/>
        <end position="20"/>
    </location>
</feature>
<dbReference type="EMBL" id="CAKLCM010000003">
    <property type="protein sequence ID" value="CAH0528814.1"/>
    <property type="molecule type" value="Genomic_DNA"/>
</dbReference>
<evidence type="ECO:0000256" key="1">
    <source>
        <dbReference type="ARBA" id="ARBA00022729"/>
    </source>
</evidence>